<sequence length="542" mass="60704">MDAETLDLCKENIQPLKQGRRASKLGLALRAQSDAELQAQLQEEREQHELAIMTYDGDDPLQPRHDYVHWIEQSCPKHGKEVNLIPLLEDTIMQFKEDDRYKQDTRFIELIIKYIETQDNPIELFQMVYAQGLGTKCASFYKAWADQLDANNDLNRADQVFKMGQTNNAEPKEMIDEAHLRFQLSVGRRMMTGQLATEEKPVSSETAERQRKVLGRIKKGGAIRPSSGLPGTVSLSSDHLFQPGNKQKALSVYQEDENGLPVVKSTAKLKVHAESTHKENTLKPTPWNQSHKRRPAPAVPSTPNFQVLEDDDVNETPGQRMTCETPVPANVLRAKKSESKHKAEELFKSSVTNSLSKPHLPIIEAFAGGREFCFEELRWAYVSRKTARKPGEETPMRLNHLRTPCKSSLASPLPTPPHSASTSSTTSYALITPAPKSRPMYPILESAQTNDEHTDVRPVPAYRAPPETPVVIHTDEDGVYAIPSTPAGHMSMLNRQLNGLSCEASTSKLKSEDTPSTSQFIARPKIVKPAKVNPFIVFEDDD</sequence>
<reference evidence="3 4" key="1">
    <citation type="submission" date="2023-09" db="EMBL/GenBank/DDBJ databases">
        <title>Nesidiocoris tenuis whole genome shotgun sequence.</title>
        <authorList>
            <person name="Shibata T."/>
            <person name="Shimoda M."/>
            <person name="Kobayashi T."/>
            <person name="Uehara T."/>
        </authorList>
    </citation>
    <scope>NUCLEOTIDE SEQUENCE [LARGE SCALE GENOMIC DNA]</scope>
    <source>
        <strain evidence="3 4">Japan</strain>
    </source>
</reference>
<organism evidence="3 4">
    <name type="scientific">Nesidiocoris tenuis</name>
    <dbReference type="NCBI Taxonomy" id="355587"/>
    <lineage>
        <taxon>Eukaryota</taxon>
        <taxon>Metazoa</taxon>
        <taxon>Ecdysozoa</taxon>
        <taxon>Arthropoda</taxon>
        <taxon>Hexapoda</taxon>
        <taxon>Insecta</taxon>
        <taxon>Pterygota</taxon>
        <taxon>Neoptera</taxon>
        <taxon>Paraneoptera</taxon>
        <taxon>Hemiptera</taxon>
        <taxon>Heteroptera</taxon>
        <taxon>Panheteroptera</taxon>
        <taxon>Cimicomorpha</taxon>
        <taxon>Miridae</taxon>
        <taxon>Dicyphina</taxon>
        <taxon>Nesidiocoris</taxon>
    </lineage>
</organism>
<feature type="domain" description="BUB1 N-terminal" evidence="2">
    <location>
        <begin position="48"/>
        <end position="204"/>
    </location>
</feature>
<feature type="compositionally biased region" description="Low complexity" evidence="1">
    <location>
        <begin position="407"/>
        <end position="426"/>
    </location>
</feature>
<evidence type="ECO:0000313" key="3">
    <source>
        <dbReference type="EMBL" id="BES94393.1"/>
    </source>
</evidence>
<feature type="region of interest" description="Disordered" evidence="1">
    <location>
        <begin position="274"/>
        <end position="306"/>
    </location>
</feature>
<gene>
    <name evidence="3" type="ORF">NTJ_07202</name>
</gene>
<protein>
    <submittedName>
        <fullName evidence="3">Mad3/BUB1 homology region 1</fullName>
    </submittedName>
</protein>
<name>A0ABN7AQB1_9HEMI</name>
<dbReference type="PANTHER" id="PTHR14030">
    <property type="entry name" value="MITOTIC CHECKPOINT SERINE/THREONINE-PROTEIN KINASE BUB1"/>
    <property type="match status" value="1"/>
</dbReference>
<dbReference type="EMBL" id="AP028913">
    <property type="protein sequence ID" value="BES94393.1"/>
    <property type="molecule type" value="Genomic_DNA"/>
</dbReference>
<evidence type="ECO:0000259" key="2">
    <source>
        <dbReference type="PROSITE" id="PS51489"/>
    </source>
</evidence>
<accession>A0ABN7AQB1</accession>
<evidence type="ECO:0000256" key="1">
    <source>
        <dbReference type="SAM" id="MobiDB-lite"/>
    </source>
</evidence>
<dbReference type="Gene3D" id="1.25.40.430">
    <property type="match status" value="1"/>
</dbReference>
<evidence type="ECO:0000313" key="4">
    <source>
        <dbReference type="Proteomes" id="UP001307889"/>
    </source>
</evidence>
<dbReference type="Pfam" id="PF08311">
    <property type="entry name" value="Mad3_BUB1_I"/>
    <property type="match status" value="1"/>
</dbReference>
<proteinExistence type="predicted"/>
<dbReference type="InterPro" id="IPR013212">
    <property type="entry name" value="Mad3/Bub1_I"/>
</dbReference>
<dbReference type="InterPro" id="IPR015661">
    <property type="entry name" value="Bub1/Mad3"/>
</dbReference>
<keyword evidence="4" id="KW-1185">Reference proteome</keyword>
<dbReference type="Proteomes" id="UP001307889">
    <property type="component" value="Chromosome 5"/>
</dbReference>
<dbReference type="PROSITE" id="PS51489">
    <property type="entry name" value="BUB1_N"/>
    <property type="match status" value="1"/>
</dbReference>
<dbReference type="PANTHER" id="PTHR14030:SF4">
    <property type="entry name" value="BUB1 KINASE, ISOFORM A-RELATED"/>
    <property type="match status" value="1"/>
</dbReference>
<dbReference type="SMART" id="SM00777">
    <property type="entry name" value="Mad3_BUB1_I"/>
    <property type="match status" value="1"/>
</dbReference>
<feature type="region of interest" description="Disordered" evidence="1">
    <location>
        <begin position="406"/>
        <end position="426"/>
    </location>
</feature>